<evidence type="ECO:0000313" key="3">
    <source>
        <dbReference type="Proteomes" id="UP000030652"/>
    </source>
</evidence>
<gene>
    <name evidence="2" type="ORF">SCABRO_01547</name>
</gene>
<dbReference type="eggNOG" id="COG2006">
    <property type="taxonomic scope" value="Bacteria"/>
</dbReference>
<reference evidence="2 3" key="1">
    <citation type="submission" date="2014-10" db="EMBL/GenBank/DDBJ databases">
        <title>Draft genome of anammox bacterium scalindua brodae, obtained using differential coverage binning of sequence data from two enrichment reactors.</title>
        <authorList>
            <person name="Speth D.R."/>
            <person name="Russ L."/>
            <person name="Kartal B."/>
            <person name="Op den Camp H.J."/>
            <person name="Dutilh B.E."/>
            <person name="Jetten M.S."/>
        </authorList>
    </citation>
    <scope>NUCLEOTIDE SEQUENCE [LARGE SCALE GENOMIC DNA]</scope>
    <source>
        <strain evidence="2">RU1</strain>
    </source>
</reference>
<proteinExistence type="predicted"/>
<evidence type="ECO:0000259" key="1">
    <source>
        <dbReference type="Pfam" id="PF04015"/>
    </source>
</evidence>
<evidence type="ECO:0000313" key="2">
    <source>
        <dbReference type="EMBL" id="KHE92687.1"/>
    </source>
</evidence>
<protein>
    <recommendedName>
        <fullName evidence="1">DUF362 domain-containing protein</fullName>
    </recommendedName>
</protein>
<name>A0A0B0EHZ5_9BACT</name>
<dbReference type="InterPro" id="IPR007160">
    <property type="entry name" value="DUF362"/>
</dbReference>
<feature type="domain" description="DUF362" evidence="1">
    <location>
        <begin position="183"/>
        <end position="306"/>
    </location>
</feature>
<dbReference type="AlphaFoldDB" id="A0A0B0EHZ5"/>
<comment type="caution">
    <text evidence="2">The sequence shown here is derived from an EMBL/GenBank/DDBJ whole genome shotgun (WGS) entry which is preliminary data.</text>
</comment>
<dbReference type="Pfam" id="PF04015">
    <property type="entry name" value="DUF362"/>
    <property type="match status" value="1"/>
</dbReference>
<organism evidence="2 3">
    <name type="scientific">Candidatus Scalindua brodae</name>
    <dbReference type="NCBI Taxonomy" id="237368"/>
    <lineage>
        <taxon>Bacteria</taxon>
        <taxon>Pseudomonadati</taxon>
        <taxon>Planctomycetota</taxon>
        <taxon>Candidatus Brocadiia</taxon>
        <taxon>Candidatus Brocadiales</taxon>
        <taxon>Candidatus Scalinduaceae</taxon>
        <taxon>Candidatus Scalindua</taxon>
    </lineage>
</organism>
<accession>A0A0B0EHZ5</accession>
<dbReference type="Proteomes" id="UP000030652">
    <property type="component" value="Unassembled WGS sequence"/>
</dbReference>
<sequence length="354" mass="39057">MSKDKTRREFIKETCVNTLLGGVFLSQIPLPPDPIPDDIKTNSTPENITNLQSLVVDVKSRKEIIKGMTPDISLVKQMMDSGITSLTGTDNPKDAWKSLFHEDERIGIKINALGADILAGNYQICWAIVDALKGIGVKENNIIIWEQYQHFFLSSGFKINRSFKGVRTYTTDGGGGKEALDSGSSHREYDSGYGAVKISRILTEEVDSLINLGLLKDHGLAGVSIALKNISHGVISHPDNFHDNSCDPFIAAINSIPVIKDKIKLHICNGIVGLYEGGPMPQRRYVWNNNGIILSKDPVALDTIGMNIIEEKRKEREMVSLFNRPNLPVHIETAAKYGLGVSDLNLISHRVITL</sequence>
<dbReference type="EMBL" id="JRYO01000102">
    <property type="protein sequence ID" value="KHE92687.1"/>
    <property type="molecule type" value="Genomic_DNA"/>
</dbReference>